<comment type="caution">
    <text evidence="3">The sequence shown here is derived from an EMBL/GenBank/DDBJ whole genome shotgun (WGS) entry which is preliminary data.</text>
</comment>
<protein>
    <recommendedName>
        <fullName evidence="2">Gag1-like clamp domain-containing protein</fullName>
    </recommendedName>
</protein>
<feature type="compositionally biased region" description="Basic and acidic residues" evidence="1">
    <location>
        <begin position="704"/>
        <end position="719"/>
    </location>
</feature>
<reference evidence="3" key="1">
    <citation type="journal article" date="2023" name="Mol. Phylogenet. Evol.">
        <title>Genome-scale phylogeny and comparative genomics of the fungal order Sordariales.</title>
        <authorList>
            <person name="Hensen N."/>
            <person name="Bonometti L."/>
            <person name="Westerberg I."/>
            <person name="Brannstrom I.O."/>
            <person name="Guillou S."/>
            <person name="Cros-Aarteil S."/>
            <person name="Calhoun S."/>
            <person name="Haridas S."/>
            <person name="Kuo A."/>
            <person name="Mondo S."/>
            <person name="Pangilinan J."/>
            <person name="Riley R."/>
            <person name="LaButti K."/>
            <person name="Andreopoulos B."/>
            <person name="Lipzen A."/>
            <person name="Chen C."/>
            <person name="Yan M."/>
            <person name="Daum C."/>
            <person name="Ng V."/>
            <person name="Clum A."/>
            <person name="Steindorff A."/>
            <person name="Ohm R.A."/>
            <person name="Martin F."/>
            <person name="Silar P."/>
            <person name="Natvig D.O."/>
            <person name="Lalanne C."/>
            <person name="Gautier V."/>
            <person name="Ament-Velasquez S.L."/>
            <person name="Kruys A."/>
            <person name="Hutchinson M.I."/>
            <person name="Powell A.J."/>
            <person name="Barry K."/>
            <person name="Miller A.N."/>
            <person name="Grigoriev I.V."/>
            <person name="Debuchy R."/>
            <person name="Gladieux P."/>
            <person name="Hiltunen Thoren M."/>
            <person name="Johannesson H."/>
        </authorList>
    </citation>
    <scope>NUCLEOTIDE SEQUENCE</scope>
    <source>
        <strain evidence="3">CBS 314.62</strain>
    </source>
</reference>
<keyword evidence="4" id="KW-1185">Reference proteome</keyword>
<dbReference type="PANTHER" id="PTHR28065:SF1">
    <property type="entry name" value="DUF4050 DOMAIN-CONTAINING PROTEIN"/>
    <property type="match status" value="1"/>
</dbReference>
<reference evidence="3" key="2">
    <citation type="submission" date="2023-06" db="EMBL/GenBank/DDBJ databases">
        <authorList>
            <consortium name="Lawrence Berkeley National Laboratory"/>
            <person name="Haridas S."/>
            <person name="Hensen N."/>
            <person name="Bonometti L."/>
            <person name="Westerberg I."/>
            <person name="Brannstrom I.O."/>
            <person name="Guillou S."/>
            <person name="Cros-Aarteil S."/>
            <person name="Calhoun S."/>
            <person name="Kuo A."/>
            <person name="Mondo S."/>
            <person name="Pangilinan J."/>
            <person name="Riley R."/>
            <person name="Labutti K."/>
            <person name="Andreopoulos B."/>
            <person name="Lipzen A."/>
            <person name="Chen C."/>
            <person name="Yanf M."/>
            <person name="Daum C."/>
            <person name="Ng V."/>
            <person name="Clum A."/>
            <person name="Steindorff A."/>
            <person name="Ohm R."/>
            <person name="Martin F."/>
            <person name="Silar P."/>
            <person name="Natvig D."/>
            <person name="Lalanne C."/>
            <person name="Gautier V."/>
            <person name="Ament-Velasquez S.L."/>
            <person name="Kruys A."/>
            <person name="Hutchinson M.I."/>
            <person name="Powell A.J."/>
            <person name="Barry K."/>
            <person name="Miller A.N."/>
            <person name="Grigoriev I.V."/>
            <person name="Debuchy R."/>
            <person name="Gladieux P."/>
            <person name="Thoren M.H."/>
            <person name="Johannesson H."/>
        </authorList>
    </citation>
    <scope>NUCLEOTIDE SEQUENCE</scope>
    <source>
        <strain evidence="3">CBS 314.62</strain>
    </source>
</reference>
<organism evidence="3 4">
    <name type="scientific">Podospora appendiculata</name>
    <dbReference type="NCBI Taxonomy" id="314037"/>
    <lineage>
        <taxon>Eukaryota</taxon>
        <taxon>Fungi</taxon>
        <taxon>Dikarya</taxon>
        <taxon>Ascomycota</taxon>
        <taxon>Pezizomycotina</taxon>
        <taxon>Sordariomycetes</taxon>
        <taxon>Sordariomycetidae</taxon>
        <taxon>Sordariales</taxon>
        <taxon>Podosporaceae</taxon>
        <taxon>Podospora</taxon>
    </lineage>
</organism>
<feature type="domain" description="Gag1-like clamp" evidence="2">
    <location>
        <begin position="427"/>
        <end position="651"/>
    </location>
</feature>
<feature type="compositionally biased region" description="Basic residues" evidence="1">
    <location>
        <begin position="116"/>
        <end position="130"/>
    </location>
</feature>
<dbReference type="EMBL" id="JAULSO010000004">
    <property type="protein sequence ID" value="KAK3684255.1"/>
    <property type="molecule type" value="Genomic_DNA"/>
</dbReference>
<dbReference type="AlphaFoldDB" id="A0AAE0X3T5"/>
<feature type="compositionally biased region" description="Basic and acidic residues" evidence="1">
    <location>
        <begin position="402"/>
        <end position="412"/>
    </location>
</feature>
<feature type="region of interest" description="Disordered" evidence="1">
    <location>
        <begin position="677"/>
        <end position="752"/>
    </location>
</feature>
<dbReference type="InterPro" id="IPR025124">
    <property type="entry name" value="Gag1-like_clamp"/>
</dbReference>
<feature type="region of interest" description="Disordered" evidence="1">
    <location>
        <begin position="13"/>
        <end position="228"/>
    </location>
</feature>
<evidence type="ECO:0000313" key="4">
    <source>
        <dbReference type="Proteomes" id="UP001270362"/>
    </source>
</evidence>
<evidence type="ECO:0000259" key="2">
    <source>
        <dbReference type="Pfam" id="PF13259"/>
    </source>
</evidence>
<evidence type="ECO:0000313" key="3">
    <source>
        <dbReference type="EMBL" id="KAK3684255.1"/>
    </source>
</evidence>
<dbReference type="Pfam" id="PF13259">
    <property type="entry name" value="clamp_Gag1-like"/>
    <property type="match status" value="1"/>
</dbReference>
<evidence type="ECO:0000256" key="1">
    <source>
        <dbReference type="SAM" id="MobiDB-lite"/>
    </source>
</evidence>
<dbReference type="Proteomes" id="UP001270362">
    <property type="component" value="Unassembled WGS sequence"/>
</dbReference>
<feature type="compositionally biased region" description="Polar residues" evidence="1">
    <location>
        <begin position="509"/>
        <end position="520"/>
    </location>
</feature>
<feature type="compositionally biased region" description="Low complexity" evidence="1">
    <location>
        <begin position="61"/>
        <end position="70"/>
    </location>
</feature>
<feature type="compositionally biased region" description="Polar residues" evidence="1">
    <location>
        <begin position="553"/>
        <end position="576"/>
    </location>
</feature>
<feature type="compositionally biased region" description="Polar residues" evidence="1">
    <location>
        <begin position="685"/>
        <end position="694"/>
    </location>
</feature>
<proteinExistence type="predicted"/>
<feature type="compositionally biased region" description="Low complexity" evidence="1">
    <location>
        <begin position="322"/>
        <end position="339"/>
    </location>
</feature>
<feature type="compositionally biased region" description="Polar residues" evidence="1">
    <location>
        <begin position="340"/>
        <end position="353"/>
    </location>
</feature>
<feature type="compositionally biased region" description="Polar residues" evidence="1">
    <location>
        <begin position="530"/>
        <end position="543"/>
    </location>
</feature>
<accession>A0AAE0X3T5</accession>
<dbReference type="PANTHER" id="PTHR28065">
    <property type="entry name" value="FREQUENIN"/>
    <property type="match status" value="1"/>
</dbReference>
<feature type="region of interest" description="Disordered" evidence="1">
    <location>
        <begin position="480"/>
        <end position="581"/>
    </location>
</feature>
<dbReference type="InterPro" id="IPR053274">
    <property type="entry name" value="Fluconazole_resistance"/>
</dbReference>
<gene>
    <name evidence="3" type="ORF">B0T22DRAFT_493778</name>
</gene>
<name>A0AAE0X3T5_9PEZI</name>
<feature type="region of interest" description="Disordered" evidence="1">
    <location>
        <begin position="322"/>
        <end position="433"/>
    </location>
</feature>
<feature type="compositionally biased region" description="Pro residues" evidence="1">
    <location>
        <begin position="162"/>
        <end position="176"/>
    </location>
</feature>
<sequence>MHTDGLVMLAAGAPAAAPAPAPSWTPGPINKTPISGPLQLLGEHTAAAGGTRRSIPSDEAQQQQQQQQQQQRHDGMEQVSKAASGSRCAPPPEEQQGPDLDLAVSRLKKIDLSSKPKSKNKTKKKQKKTTNKPNDNNPLGDMQHADGSAAFQAQPDAAKDIIPPPQGAPPAPPAGPGPARFTPHKLAGQQRLPAPPPPHTQTSTPPLSAASYIKTAPPASREASAGDLDLAPPTTVTASFIFPKVLSPASTMIFSDLYKSPKSPLSKLRSHPHPVAVPVATVPDLNADLVSKDKARQKEAVKRYLAEKVRTDWDFVWPPVSAAPAASEQAPKAPSSSSSTKDNNISTDNSRTAPTALDFSQPIAIALAALPSSVDEDAPRDPGEEADSESDAESVYSTVSDDPDHFRPRAEWTSDLSDDERVPHPASPFRFDSPDAVGTIIKTSILKKKSSRRRQVRDEVAWNNGLACFVARRDAWTGAKTVRVKPKPPTPTSPTSSRRLFWRHHRSESGTAHTVASIVSGSPPKALPLSPTSTHTSQQTNAAPITPPPSDPDSAQTSPLSKGTTATTLQSTSSHESAPAPHTLYPVETLLPVAAPLLPPQNPMRASVTPAIYNSLYDKIVVHSLQPACPVNLADMLRTCVAGWKRDGEWPPRPTVAPMPVPTESMAAMRQRKAAAAAQHARKGSTATVGSSRRMSFGFLSGSKAEKTQAPEEKDKAENGSDGSAGKGIRRSLQKVFSLGHGHGDVLITPPA</sequence>